<sequence length="170" mass="19388">MIPEVNELFVLTKCNFFATNQVWPRKTRMNPDGCALGSRVDYVTSARLLEELTAAMGEKTLTRKVRYYASFDLPIIDEFGFDRLERREYPESASLLYKVVDARSGRGSTACVTNVDFSDWSEYLGDPPLVIAMLDRIVDSAIVIRFEGKSYRQHRTERKQVAAKQSSTQS</sequence>
<proteinExistence type="predicted"/>
<dbReference type="EMBL" id="SJPU01000006">
    <property type="protein sequence ID" value="TWU09893.1"/>
    <property type="molecule type" value="Genomic_DNA"/>
</dbReference>
<reference evidence="2 3" key="1">
    <citation type="journal article" date="2020" name="Antonie Van Leeuwenhoek">
        <title>Rhodopirellula heiligendammensis sp. nov., Rhodopirellula pilleata sp. nov., and Rhodopirellula solitaria sp. nov. isolated from natural or artificial marine surfaces in Northern Germany and California, USA, and emended description of the genus Rhodopirellula.</title>
        <authorList>
            <person name="Kallscheuer N."/>
            <person name="Wiegand S."/>
            <person name="Jogler M."/>
            <person name="Boedeker C."/>
            <person name="Peeters S.H."/>
            <person name="Rast P."/>
            <person name="Heuer A."/>
            <person name="Jetten M.S.M."/>
            <person name="Rohde M."/>
            <person name="Jogler C."/>
        </authorList>
    </citation>
    <scope>NUCLEOTIDE SEQUENCE [LARGE SCALE GENOMIC DNA]</scope>
    <source>
        <strain evidence="2 3">Poly21</strain>
    </source>
</reference>
<dbReference type="AlphaFoldDB" id="A0A5C6BCR9"/>
<dbReference type="Gene3D" id="3.40.50.300">
    <property type="entry name" value="P-loop containing nucleotide triphosphate hydrolases"/>
    <property type="match status" value="1"/>
</dbReference>
<dbReference type="Pfam" id="PF01695">
    <property type="entry name" value="IstB_IS21"/>
    <property type="match status" value="1"/>
</dbReference>
<dbReference type="OrthoDB" id="9776217at2"/>
<accession>A0A5C6BCR9</accession>
<organism evidence="2 3">
    <name type="scientific">Allorhodopirellula heiligendammensis</name>
    <dbReference type="NCBI Taxonomy" id="2714739"/>
    <lineage>
        <taxon>Bacteria</taxon>
        <taxon>Pseudomonadati</taxon>
        <taxon>Planctomycetota</taxon>
        <taxon>Planctomycetia</taxon>
        <taxon>Pirellulales</taxon>
        <taxon>Pirellulaceae</taxon>
        <taxon>Allorhodopirellula</taxon>
    </lineage>
</organism>
<keyword evidence="3" id="KW-1185">Reference proteome</keyword>
<comment type="caution">
    <text evidence="2">The sequence shown here is derived from an EMBL/GenBank/DDBJ whole genome shotgun (WGS) entry which is preliminary data.</text>
</comment>
<feature type="domain" description="IstB-like ATP-binding" evidence="1">
    <location>
        <begin position="30"/>
        <end position="155"/>
    </location>
</feature>
<dbReference type="Proteomes" id="UP000319908">
    <property type="component" value="Unassembled WGS sequence"/>
</dbReference>
<gene>
    <name evidence="2" type="ORF">Poly21_54420</name>
</gene>
<dbReference type="InterPro" id="IPR027417">
    <property type="entry name" value="P-loop_NTPase"/>
</dbReference>
<name>A0A5C6BCR9_9BACT</name>
<dbReference type="InterPro" id="IPR002611">
    <property type="entry name" value="IstB_ATP-bd"/>
</dbReference>
<evidence type="ECO:0000313" key="3">
    <source>
        <dbReference type="Proteomes" id="UP000319908"/>
    </source>
</evidence>
<protein>
    <submittedName>
        <fullName evidence="2">Transposase</fullName>
    </submittedName>
</protein>
<evidence type="ECO:0000259" key="1">
    <source>
        <dbReference type="Pfam" id="PF01695"/>
    </source>
</evidence>
<evidence type="ECO:0000313" key="2">
    <source>
        <dbReference type="EMBL" id="TWU09893.1"/>
    </source>
</evidence>
<dbReference type="GO" id="GO:0005524">
    <property type="term" value="F:ATP binding"/>
    <property type="evidence" value="ECO:0007669"/>
    <property type="project" value="InterPro"/>
</dbReference>